<proteinExistence type="predicted"/>
<evidence type="ECO:0000313" key="2">
    <source>
        <dbReference type="Proteomes" id="UP000823775"/>
    </source>
</evidence>
<keyword evidence="2" id="KW-1185">Reference proteome</keyword>
<organism evidence="1 2">
    <name type="scientific">Datura stramonium</name>
    <name type="common">Jimsonweed</name>
    <name type="synonym">Common thornapple</name>
    <dbReference type="NCBI Taxonomy" id="4076"/>
    <lineage>
        <taxon>Eukaryota</taxon>
        <taxon>Viridiplantae</taxon>
        <taxon>Streptophyta</taxon>
        <taxon>Embryophyta</taxon>
        <taxon>Tracheophyta</taxon>
        <taxon>Spermatophyta</taxon>
        <taxon>Magnoliopsida</taxon>
        <taxon>eudicotyledons</taxon>
        <taxon>Gunneridae</taxon>
        <taxon>Pentapetalae</taxon>
        <taxon>asterids</taxon>
        <taxon>lamiids</taxon>
        <taxon>Solanales</taxon>
        <taxon>Solanaceae</taxon>
        <taxon>Solanoideae</taxon>
        <taxon>Datureae</taxon>
        <taxon>Datura</taxon>
    </lineage>
</organism>
<name>A0ABS8WYE7_DATST</name>
<accession>A0ABS8WYE7</accession>
<dbReference type="Proteomes" id="UP000823775">
    <property type="component" value="Unassembled WGS sequence"/>
</dbReference>
<sequence length="133" mass="15352">MAGYKFRLATSKEARNEFPLYLKKKPLPFSLPDQWIQSNQVKPPFSLERMNQLHLVPFITRIMSDNDMNSILIKKVSLPLKETEEGSTSAGARPSDSYRFARASKGREIESLSRELDPRAKERREELYFSAEA</sequence>
<dbReference type="EMBL" id="JACEIK010016307">
    <property type="protein sequence ID" value="MCE3217228.1"/>
    <property type="molecule type" value="Genomic_DNA"/>
</dbReference>
<gene>
    <name evidence="1" type="ORF">HAX54_011169</name>
</gene>
<comment type="caution">
    <text evidence="1">The sequence shown here is derived from an EMBL/GenBank/DDBJ whole genome shotgun (WGS) entry which is preliminary data.</text>
</comment>
<evidence type="ECO:0000313" key="1">
    <source>
        <dbReference type="EMBL" id="MCE3217228.1"/>
    </source>
</evidence>
<reference evidence="1 2" key="1">
    <citation type="journal article" date="2021" name="BMC Genomics">
        <title>Datura genome reveals duplications of psychoactive alkaloid biosynthetic genes and high mutation rate following tissue culture.</title>
        <authorList>
            <person name="Rajewski A."/>
            <person name="Carter-House D."/>
            <person name="Stajich J."/>
            <person name="Litt A."/>
        </authorList>
    </citation>
    <scope>NUCLEOTIDE SEQUENCE [LARGE SCALE GENOMIC DNA]</scope>
    <source>
        <strain evidence="1">AR-01</strain>
    </source>
</reference>
<protein>
    <submittedName>
        <fullName evidence="1">Uncharacterized protein</fullName>
    </submittedName>
</protein>